<name>A0ABU3A6B6_9GAMM</name>
<proteinExistence type="predicted"/>
<sequence length="47" mass="5548">MNIIRDISKDSSTKGYLYSRTPLNHHFPPACHFNRYINLFNPPPIFN</sequence>
<protein>
    <submittedName>
        <fullName evidence="1">Uncharacterized protein</fullName>
    </submittedName>
</protein>
<evidence type="ECO:0000313" key="2">
    <source>
        <dbReference type="Proteomes" id="UP001266357"/>
    </source>
</evidence>
<evidence type="ECO:0000313" key="1">
    <source>
        <dbReference type="EMBL" id="MDT0605087.1"/>
    </source>
</evidence>
<gene>
    <name evidence="1" type="ORF">RM573_15895</name>
</gene>
<dbReference type="Proteomes" id="UP001266357">
    <property type="component" value="Unassembled WGS sequence"/>
</dbReference>
<accession>A0ABU3A6B6</accession>
<dbReference type="EMBL" id="JAVRIF010000011">
    <property type="protein sequence ID" value="MDT0605087.1"/>
    <property type="molecule type" value="Genomic_DNA"/>
</dbReference>
<dbReference type="RefSeq" id="WP_311584261.1">
    <property type="nucleotide sequence ID" value="NZ_JAVRIF010000011.1"/>
</dbReference>
<organism evidence="1 2">
    <name type="scientific">Thalassotalea castellviae</name>
    <dbReference type="NCBI Taxonomy" id="3075612"/>
    <lineage>
        <taxon>Bacteria</taxon>
        <taxon>Pseudomonadati</taxon>
        <taxon>Pseudomonadota</taxon>
        <taxon>Gammaproteobacteria</taxon>
        <taxon>Alteromonadales</taxon>
        <taxon>Colwelliaceae</taxon>
        <taxon>Thalassotalea</taxon>
    </lineage>
</organism>
<keyword evidence="2" id="KW-1185">Reference proteome</keyword>
<reference evidence="1 2" key="1">
    <citation type="submission" date="2023-09" db="EMBL/GenBank/DDBJ databases">
        <authorList>
            <person name="Rey-Velasco X."/>
        </authorList>
    </citation>
    <scope>NUCLEOTIDE SEQUENCE [LARGE SCALE GENOMIC DNA]</scope>
    <source>
        <strain evidence="1 2">W431</strain>
    </source>
</reference>
<comment type="caution">
    <text evidence="1">The sequence shown here is derived from an EMBL/GenBank/DDBJ whole genome shotgun (WGS) entry which is preliminary data.</text>
</comment>